<proteinExistence type="predicted"/>
<dbReference type="InterPro" id="IPR007110">
    <property type="entry name" value="Ig-like_dom"/>
</dbReference>
<accession>A0A1I8HPD1</accession>
<dbReference type="PROSITE" id="PS50835">
    <property type="entry name" value="IG_LIKE"/>
    <property type="match status" value="1"/>
</dbReference>
<evidence type="ECO:0000313" key="4">
    <source>
        <dbReference type="WBParaSite" id="maker-uti_cns_0007127-snap-gene-0.3-mRNA-1"/>
    </source>
</evidence>
<name>A0A1I8HPD1_9PLAT</name>
<dbReference type="SUPFAM" id="SSF52058">
    <property type="entry name" value="L domain-like"/>
    <property type="match status" value="1"/>
</dbReference>
<evidence type="ECO:0000313" key="3">
    <source>
        <dbReference type="WBParaSite" id="maker-uti_cns_0005138-snap-gene-0.7-mRNA-1"/>
    </source>
</evidence>
<keyword evidence="2" id="KW-1185">Reference proteome</keyword>
<feature type="domain" description="Ig-like" evidence="1">
    <location>
        <begin position="72"/>
        <end position="162"/>
    </location>
</feature>
<dbReference type="WBParaSite" id="maker-uti_cns_0005138-snap-gene-0.7-mRNA-1">
    <property type="protein sequence ID" value="maker-uti_cns_0005138-snap-gene-0.7-mRNA-1"/>
    <property type="gene ID" value="maker-uti_cns_0005138-snap-gene-0.7"/>
</dbReference>
<organism evidence="2 4">
    <name type="scientific">Macrostomum lignano</name>
    <dbReference type="NCBI Taxonomy" id="282301"/>
    <lineage>
        <taxon>Eukaryota</taxon>
        <taxon>Metazoa</taxon>
        <taxon>Spiralia</taxon>
        <taxon>Lophotrochozoa</taxon>
        <taxon>Platyhelminthes</taxon>
        <taxon>Rhabditophora</taxon>
        <taxon>Macrostomorpha</taxon>
        <taxon>Macrostomida</taxon>
        <taxon>Macrostomidae</taxon>
        <taxon>Macrostomum</taxon>
    </lineage>
</organism>
<sequence length="192" mass="21490">RDSLVRLANLETLLMNGSRRLLLIDAEAIRSMPRLSRVDLNDCPRLEFVSELAAIDCPALPRLSAGRRSERPALANLFPPEIRLAPGQRLLLPCRSLPPMEGRGRWLLPDTTAEATSSASVWDRVRITADQDLLIADASVQHTGLYRCVFALESNRQQRTLSGSRRDNATDAPVRAVRIIVKRSYARLELIQ</sequence>
<evidence type="ECO:0000259" key="1">
    <source>
        <dbReference type="PROSITE" id="PS50835"/>
    </source>
</evidence>
<reference evidence="3 4" key="1">
    <citation type="submission" date="2016-11" db="UniProtKB">
        <authorList>
            <consortium name="WormBaseParasite"/>
        </authorList>
    </citation>
    <scope>IDENTIFICATION</scope>
</reference>
<protein>
    <submittedName>
        <fullName evidence="3 4">Ig-like domain-containing protein</fullName>
    </submittedName>
</protein>
<evidence type="ECO:0000313" key="2">
    <source>
        <dbReference type="Proteomes" id="UP000095280"/>
    </source>
</evidence>
<dbReference type="SUPFAM" id="SSF48726">
    <property type="entry name" value="Immunoglobulin"/>
    <property type="match status" value="1"/>
</dbReference>
<dbReference type="InterPro" id="IPR036179">
    <property type="entry name" value="Ig-like_dom_sf"/>
</dbReference>
<dbReference type="WBParaSite" id="maker-uti_cns_0007127-snap-gene-0.3-mRNA-1">
    <property type="protein sequence ID" value="maker-uti_cns_0007127-snap-gene-0.3-mRNA-1"/>
    <property type="gene ID" value="maker-uti_cns_0007127-snap-gene-0.3"/>
</dbReference>
<dbReference type="InterPro" id="IPR013783">
    <property type="entry name" value="Ig-like_fold"/>
</dbReference>
<dbReference type="Proteomes" id="UP000095280">
    <property type="component" value="Unplaced"/>
</dbReference>
<dbReference type="AlphaFoldDB" id="A0A1I8HPD1"/>
<dbReference type="Gene3D" id="2.60.40.10">
    <property type="entry name" value="Immunoglobulins"/>
    <property type="match status" value="1"/>
</dbReference>
<dbReference type="WBParaSite" id="maker-uti_cns_0007127-snap-gene-0.4-mRNA-1">
    <property type="protein sequence ID" value="maker-uti_cns_0007127-snap-gene-0.4-mRNA-1"/>
    <property type="gene ID" value="maker-uti_cns_0007127-snap-gene-0.4"/>
</dbReference>